<dbReference type="PANTHER" id="PTHR15032">
    <property type="entry name" value="N-ACYL-PHOSPHATIDYLETHANOLAMINE-HYDROLYZING PHOSPHOLIPASE D"/>
    <property type="match status" value="1"/>
</dbReference>
<keyword evidence="3" id="KW-1185">Reference proteome</keyword>
<accession>W0VAX5</accession>
<evidence type="ECO:0000313" key="3">
    <source>
        <dbReference type="Proteomes" id="UP000027604"/>
    </source>
</evidence>
<gene>
    <name evidence="2" type="ORF">GJA_5337</name>
</gene>
<dbReference type="GO" id="GO:0005737">
    <property type="term" value="C:cytoplasm"/>
    <property type="evidence" value="ECO:0007669"/>
    <property type="project" value="TreeGrafter"/>
</dbReference>
<reference evidence="2 3" key="1">
    <citation type="journal article" date="2015" name="Genome Announc.">
        <title>Genome Sequence of Mushroom Soft-Rot Pathogen Janthinobacterium agaricidamnosum.</title>
        <authorList>
            <person name="Graupner K."/>
            <person name="Lackner G."/>
            <person name="Hertweck C."/>
        </authorList>
    </citation>
    <scope>NUCLEOTIDE SEQUENCE [LARGE SCALE GENOMIC DNA]</scope>
    <source>
        <strain evidence="3">NBRC 102515 / DSM 9628</strain>
    </source>
</reference>
<dbReference type="SUPFAM" id="SSF56281">
    <property type="entry name" value="Metallo-hydrolase/oxidoreductase"/>
    <property type="match status" value="1"/>
</dbReference>
<feature type="domain" description="Metallo-beta-lactamase" evidence="1">
    <location>
        <begin position="105"/>
        <end position="299"/>
    </location>
</feature>
<dbReference type="EMBL" id="HG322949">
    <property type="protein sequence ID" value="CDG85934.1"/>
    <property type="molecule type" value="Genomic_DNA"/>
</dbReference>
<organism evidence="2 3">
    <name type="scientific">Janthinobacterium agaricidamnosum NBRC 102515 = DSM 9628</name>
    <dbReference type="NCBI Taxonomy" id="1349767"/>
    <lineage>
        <taxon>Bacteria</taxon>
        <taxon>Pseudomonadati</taxon>
        <taxon>Pseudomonadota</taxon>
        <taxon>Betaproteobacteria</taxon>
        <taxon>Burkholderiales</taxon>
        <taxon>Oxalobacteraceae</taxon>
        <taxon>Janthinobacterium</taxon>
    </lineage>
</organism>
<dbReference type="HOGENOM" id="CLU_020884_0_0_4"/>
<dbReference type="eggNOG" id="COG2220">
    <property type="taxonomic scope" value="Bacteria"/>
</dbReference>
<dbReference type="PANTHER" id="PTHR15032:SF4">
    <property type="entry name" value="N-ACYL-PHOSPHATIDYLETHANOLAMINE-HYDROLYZING PHOSPHOLIPASE D"/>
    <property type="match status" value="1"/>
</dbReference>
<protein>
    <submittedName>
        <fullName evidence="2">Metallo-beta-lactamase superfamily protein</fullName>
    </submittedName>
</protein>
<name>W0VAX5_9BURK</name>
<dbReference type="Gene3D" id="3.60.15.10">
    <property type="entry name" value="Ribonuclease Z/Hydroxyacylglutathione hydrolase-like"/>
    <property type="match status" value="1"/>
</dbReference>
<dbReference type="InterPro" id="IPR036866">
    <property type="entry name" value="RibonucZ/Hydroxyglut_hydro"/>
</dbReference>
<dbReference type="Proteomes" id="UP000027604">
    <property type="component" value="Chromosome I"/>
</dbReference>
<dbReference type="InterPro" id="IPR001279">
    <property type="entry name" value="Metallo-B-lactamas"/>
</dbReference>
<dbReference type="STRING" id="1349767.GJA_5337"/>
<dbReference type="Pfam" id="PF12706">
    <property type="entry name" value="Lactamase_B_2"/>
    <property type="match status" value="1"/>
</dbReference>
<dbReference type="PATRIC" id="fig|1349767.4.peg.1932"/>
<sequence>MLAALALNGCAAIGATPDGARLAELRQSPQWHGDHFDNPQPIWANLRGALTRLVFGPSPAGQTPDAPLPVVHDTAASFAQAPASGLRVTWFGHSYALLEIDGDKVLIDPFDSQRASPFGWIGPQRWYPSPVALKDLPKIDAVVISHDHYDHLDQASIVAMKEWSNIFVVPLGVGAHLLRWGIPPDRIVELDWWQSAHVGGLEIVATPSRHASGRTSPGSNQTLWAGYAIIGARHRAWYSGDTGFHNELGKIGERLGPFDVTLIEAGQYDANWPDTHLGPEQAVEAHRLVRGKYLIPVHWALLKLAKHAWTEPAERVLAAADCRGVPVLLPRPGESVEPSDSASMTPWWPRIAWQSAAAQPVLATAHGAPSERVELAPCTRQSSAQL</sequence>
<evidence type="ECO:0000259" key="1">
    <source>
        <dbReference type="Pfam" id="PF12706"/>
    </source>
</evidence>
<dbReference type="AlphaFoldDB" id="W0VAX5"/>
<evidence type="ECO:0000313" key="2">
    <source>
        <dbReference type="EMBL" id="CDG85934.1"/>
    </source>
</evidence>
<proteinExistence type="predicted"/>
<dbReference type="KEGG" id="jag:GJA_5337"/>